<keyword evidence="3" id="KW-1185">Reference proteome</keyword>
<dbReference type="EMBL" id="AP025334">
    <property type="protein sequence ID" value="BDD51002.1"/>
    <property type="molecule type" value="Genomic_DNA"/>
</dbReference>
<dbReference type="InterPro" id="IPR046730">
    <property type="entry name" value="DUF6622"/>
</dbReference>
<feature type="transmembrane region" description="Helical" evidence="1">
    <location>
        <begin position="132"/>
        <end position="159"/>
    </location>
</feature>
<feature type="transmembrane region" description="Helical" evidence="1">
    <location>
        <begin position="104"/>
        <end position="126"/>
    </location>
</feature>
<evidence type="ECO:0000313" key="2">
    <source>
        <dbReference type="EMBL" id="BDD51002.1"/>
    </source>
</evidence>
<keyword evidence="1" id="KW-1133">Transmembrane helix</keyword>
<dbReference type="Pfam" id="PF20327">
    <property type="entry name" value="DUF6622"/>
    <property type="match status" value="1"/>
</dbReference>
<feature type="transmembrane region" description="Helical" evidence="1">
    <location>
        <begin position="60"/>
        <end position="83"/>
    </location>
</feature>
<proteinExistence type="predicted"/>
<accession>A0ABM7VVF3</accession>
<sequence length="172" mass="19541">MTIFTILSHTPLWVWILFAFLIMRGYAALSEREMNISQLFILPLLFLIWGVWGLKEEFNFNVASLVGMFSGLALGIVAGWRLWKNQPRLKNKPHSDRIIRAGTPLTLIFIIMGFGSKYCLLVWLSLHPEAHYAVQFSALFGVITGLVDGLFWGGTLNLFSSWRKMSPHVRGA</sequence>
<organism evidence="2 3">
    <name type="scientific">Phytobacter diazotrophicus</name>
    <dbReference type="NCBI Taxonomy" id="395631"/>
    <lineage>
        <taxon>Bacteria</taxon>
        <taxon>Pseudomonadati</taxon>
        <taxon>Pseudomonadota</taxon>
        <taxon>Gammaproteobacteria</taxon>
        <taxon>Enterobacterales</taxon>
        <taxon>Enterobacteriaceae</taxon>
        <taxon>Phytobacter</taxon>
    </lineage>
</organism>
<keyword evidence="1" id="KW-0472">Membrane</keyword>
<protein>
    <recommendedName>
        <fullName evidence="4">DUF1453 domain-containing protein</fullName>
    </recommendedName>
</protein>
<gene>
    <name evidence="2" type="ORF">PDTA9734_24890</name>
</gene>
<evidence type="ECO:0000256" key="1">
    <source>
        <dbReference type="SAM" id="Phobius"/>
    </source>
</evidence>
<evidence type="ECO:0000313" key="3">
    <source>
        <dbReference type="Proteomes" id="UP001320460"/>
    </source>
</evidence>
<dbReference type="Proteomes" id="UP001320460">
    <property type="component" value="Chromosome"/>
</dbReference>
<feature type="transmembrane region" description="Helical" evidence="1">
    <location>
        <begin position="36"/>
        <end position="54"/>
    </location>
</feature>
<name>A0ABM7VVF3_9ENTR</name>
<dbReference type="RefSeq" id="WP_071194291.1">
    <property type="nucleotide sequence ID" value="NZ_AP025334.1"/>
</dbReference>
<feature type="transmembrane region" description="Helical" evidence="1">
    <location>
        <begin position="12"/>
        <end position="29"/>
    </location>
</feature>
<reference evidence="2 3" key="1">
    <citation type="submission" date="2021-12" db="EMBL/GenBank/DDBJ databases">
        <title>Complete genome sequence of Phytobacter diazotrophicus TA9734.</title>
        <authorList>
            <person name="Kubota H."/>
            <person name="Nakayama Y."/>
            <person name="Ariyoshi T."/>
        </authorList>
    </citation>
    <scope>NUCLEOTIDE SEQUENCE [LARGE SCALE GENOMIC DNA]</scope>
    <source>
        <strain evidence="2 3">TA9734</strain>
    </source>
</reference>
<keyword evidence="1" id="KW-0812">Transmembrane</keyword>
<evidence type="ECO:0008006" key="4">
    <source>
        <dbReference type="Google" id="ProtNLM"/>
    </source>
</evidence>